<dbReference type="EMBL" id="JAVAJI010000018">
    <property type="protein sequence ID" value="MDP4545450.1"/>
    <property type="molecule type" value="Genomic_DNA"/>
</dbReference>
<sequence length="205" mass="24398">MIFDNTFDIKSALKNAPFLHTWWSCAKESTDFKKTFTDELEKELYIGHPLYELEVEIIARRGANDDCLFKITHSNQVCVVHLTWKKDTEIPPYPLTHIYESLDHWYETEYIPEFFEILGIPSNLSFFDQNVIGYAIGLITNLDFESYIYALDSKECLLTDNEYLSFISLNFDSRFEALIAFNQWFRKKFKDARYDLLEMNKRFNK</sequence>
<evidence type="ECO:0000313" key="1">
    <source>
        <dbReference type="EMBL" id="MDP4545450.1"/>
    </source>
</evidence>
<protein>
    <submittedName>
        <fullName evidence="1">Uncharacterized protein</fullName>
    </submittedName>
</protein>
<proteinExistence type="predicted"/>
<organism evidence="1 2">
    <name type="scientific">Psychrobacter faecalis</name>
    <dbReference type="NCBI Taxonomy" id="180588"/>
    <lineage>
        <taxon>Bacteria</taxon>
        <taxon>Pseudomonadati</taxon>
        <taxon>Pseudomonadota</taxon>
        <taxon>Gammaproteobacteria</taxon>
        <taxon>Moraxellales</taxon>
        <taxon>Moraxellaceae</taxon>
        <taxon>Psychrobacter</taxon>
    </lineage>
</organism>
<reference evidence="1 2" key="1">
    <citation type="submission" date="2023-08" db="EMBL/GenBank/DDBJ databases">
        <authorList>
            <person name="Kumar R."/>
        </authorList>
    </citation>
    <scope>NUCLEOTIDE SEQUENCE [LARGE SCALE GENOMIC DNA]</scope>
    <source>
        <strain evidence="1 2">LUR13</strain>
    </source>
</reference>
<dbReference type="Proteomes" id="UP001228171">
    <property type="component" value="Unassembled WGS sequence"/>
</dbReference>
<comment type="caution">
    <text evidence="1">The sequence shown here is derived from an EMBL/GenBank/DDBJ whole genome shotgun (WGS) entry which is preliminary data.</text>
</comment>
<accession>A0ABT9HI56</accession>
<dbReference type="RefSeq" id="WP_305935911.1">
    <property type="nucleotide sequence ID" value="NZ_JAVAJI010000018.1"/>
</dbReference>
<evidence type="ECO:0000313" key="2">
    <source>
        <dbReference type="Proteomes" id="UP001228171"/>
    </source>
</evidence>
<keyword evidence="2" id="KW-1185">Reference proteome</keyword>
<name>A0ABT9HI56_9GAMM</name>
<gene>
    <name evidence="1" type="ORF">Q8P09_10220</name>
</gene>